<feature type="transmembrane region" description="Helical" evidence="4">
    <location>
        <begin position="91"/>
        <end position="109"/>
    </location>
</feature>
<dbReference type="GO" id="GO:0000155">
    <property type="term" value="F:phosphorelay sensor kinase activity"/>
    <property type="evidence" value="ECO:0007669"/>
    <property type="project" value="InterPro"/>
</dbReference>
<dbReference type="EC" id="2.7.13.3" evidence="2"/>
<feature type="domain" description="PAS" evidence="5">
    <location>
        <begin position="163"/>
        <end position="246"/>
    </location>
</feature>
<dbReference type="InterPro" id="IPR003661">
    <property type="entry name" value="HisK_dim/P_dom"/>
</dbReference>
<dbReference type="SUPFAM" id="SSF55785">
    <property type="entry name" value="PYP-like sensor domain (PAS domain)"/>
    <property type="match status" value="1"/>
</dbReference>
<feature type="transmembrane region" description="Helical" evidence="4">
    <location>
        <begin position="6"/>
        <end position="27"/>
    </location>
</feature>
<keyword evidence="4" id="KW-1133">Transmembrane helix</keyword>
<dbReference type="AlphaFoldDB" id="A0A4U8YQV8"/>
<proteinExistence type="predicted"/>
<keyword evidence="4" id="KW-0812">Transmembrane</keyword>
<name>A0A4U8YQV8_9BACT</name>
<feature type="transmembrane region" description="Helical" evidence="4">
    <location>
        <begin position="39"/>
        <end position="56"/>
    </location>
</feature>
<accession>A0A4U8YQV8</accession>
<dbReference type="RefSeq" id="WP_180143710.1">
    <property type="nucleotide sequence ID" value="NZ_CAADHO010000008.1"/>
</dbReference>
<dbReference type="Gene3D" id="3.30.450.20">
    <property type="entry name" value="PAS domain"/>
    <property type="match status" value="1"/>
</dbReference>
<evidence type="ECO:0000256" key="3">
    <source>
        <dbReference type="SAM" id="MobiDB-lite"/>
    </source>
</evidence>
<sequence length="347" mass="38511">MMSSALFHLFLSFMSVVLWLLILGIFLRKAAAPKLKGRFFLFLNVILIIDAARSVFESVYFGMVHTSRAGLLPPGVEAYLMAPAQITVPKLVNLSAAASILLLLAFHWYRDEEREARKQALQMERLKCIEEKYRNLFDNMTGAYAMGEMIYDGAGLPVDFLYVTVNPAFESMFSMDKNAVEGRRLSEVFPGVDQDESGWLTHFAEVVKTGEGKTLKEYSDALDMWFYINVFHAGGEQFVTVFTDITPLMEAERLTGALALAGAASHELSQPLQAALGYAELMELKARELEGGEALRETADRFSDQVERIKETAARLRGVSRYRTKGHAGGTPILDLAGSVEPGQDDG</sequence>
<evidence type="ECO:0000313" key="7">
    <source>
        <dbReference type="Proteomes" id="UP000507962"/>
    </source>
</evidence>
<dbReference type="InterPro" id="IPR000014">
    <property type="entry name" value="PAS"/>
</dbReference>
<dbReference type="Proteomes" id="UP000507962">
    <property type="component" value="Unassembled WGS sequence"/>
</dbReference>
<dbReference type="Pfam" id="PF13426">
    <property type="entry name" value="PAS_9"/>
    <property type="match status" value="1"/>
</dbReference>
<evidence type="ECO:0000313" key="6">
    <source>
        <dbReference type="EMBL" id="VFQ46240.1"/>
    </source>
</evidence>
<comment type="catalytic activity">
    <reaction evidence="1">
        <text>ATP + protein L-histidine = ADP + protein N-phospho-L-histidine.</text>
        <dbReference type="EC" id="2.7.13.3"/>
    </reaction>
</comment>
<evidence type="ECO:0000256" key="4">
    <source>
        <dbReference type="SAM" id="Phobius"/>
    </source>
</evidence>
<feature type="region of interest" description="Disordered" evidence="3">
    <location>
        <begin position="327"/>
        <end position="347"/>
    </location>
</feature>
<dbReference type="Gene3D" id="1.10.287.130">
    <property type="match status" value="1"/>
</dbReference>
<evidence type="ECO:0000256" key="1">
    <source>
        <dbReference type="ARBA" id="ARBA00000085"/>
    </source>
</evidence>
<organism evidence="6 7">
    <name type="scientific">Desulfoluna butyratoxydans</name>
    <dbReference type="NCBI Taxonomy" id="231438"/>
    <lineage>
        <taxon>Bacteria</taxon>
        <taxon>Pseudomonadati</taxon>
        <taxon>Thermodesulfobacteriota</taxon>
        <taxon>Desulfobacteria</taxon>
        <taxon>Desulfobacterales</taxon>
        <taxon>Desulfolunaceae</taxon>
        <taxon>Desulfoluna</taxon>
    </lineage>
</organism>
<dbReference type="InterPro" id="IPR036097">
    <property type="entry name" value="HisK_dim/P_sf"/>
</dbReference>
<keyword evidence="7" id="KW-1185">Reference proteome</keyword>
<protein>
    <recommendedName>
        <fullName evidence="2">histidine kinase</fullName>
        <ecNumber evidence="2">2.7.13.3</ecNumber>
    </recommendedName>
</protein>
<keyword evidence="4" id="KW-0472">Membrane</keyword>
<dbReference type="CDD" id="cd00082">
    <property type="entry name" value="HisKA"/>
    <property type="match status" value="1"/>
</dbReference>
<evidence type="ECO:0000259" key="5">
    <source>
        <dbReference type="Pfam" id="PF13426"/>
    </source>
</evidence>
<evidence type="ECO:0000256" key="2">
    <source>
        <dbReference type="ARBA" id="ARBA00012438"/>
    </source>
</evidence>
<reference evidence="6 7" key="1">
    <citation type="submission" date="2019-03" db="EMBL/GenBank/DDBJ databases">
        <authorList>
            <person name="Nijsse B."/>
        </authorList>
    </citation>
    <scope>NUCLEOTIDE SEQUENCE [LARGE SCALE GENOMIC DNA]</scope>
    <source>
        <strain evidence="6">Desulfoluna butyratoxydans MSL71</strain>
    </source>
</reference>
<dbReference type="InterPro" id="IPR035965">
    <property type="entry name" value="PAS-like_dom_sf"/>
</dbReference>
<gene>
    <name evidence="6" type="ORF">MSL71_39030</name>
</gene>
<dbReference type="SUPFAM" id="SSF47384">
    <property type="entry name" value="Homodimeric domain of signal transducing histidine kinase"/>
    <property type="match status" value="1"/>
</dbReference>
<dbReference type="EMBL" id="CAADHO010000008">
    <property type="protein sequence ID" value="VFQ46240.1"/>
    <property type="molecule type" value="Genomic_DNA"/>
</dbReference>